<feature type="binding site" evidence="3">
    <location>
        <position position="63"/>
    </location>
    <ligand>
        <name>substrate</name>
    </ligand>
</feature>
<dbReference type="InterPro" id="IPR050275">
    <property type="entry name" value="PGM_Phosphatase"/>
</dbReference>
<dbReference type="InterPro" id="IPR013078">
    <property type="entry name" value="His_Pase_superF_clade-1"/>
</dbReference>
<protein>
    <submittedName>
        <fullName evidence="4">Putative phosphoglycerate mutase</fullName>
    </submittedName>
</protein>
<evidence type="ECO:0000256" key="1">
    <source>
        <dbReference type="ARBA" id="ARBA00023152"/>
    </source>
</evidence>
<evidence type="ECO:0000256" key="3">
    <source>
        <dbReference type="PIRSR" id="PIRSR613078-2"/>
    </source>
</evidence>
<dbReference type="InterPro" id="IPR001345">
    <property type="entry name" value="PG/BPGM_mutase_AS"/>
</dbReference>
<organism evidence="4 5">
    <name type="scientific">Albidovulum denitrificans</name>
    <dbReference type="NCBI Taxonomy" id="404881"/>
    <lineage>
        <taxon>Bacteria</taxon>
        <taxon>Pseudomonadati</taxon>
        <taxon>Pseudomonadota</taxon>
        <taxon>Alphaproteobacteria</taxon>
        <taxon>Rhodobacterales</taxon>
        <taxon>Paracoccaceae</taxon>
        <taxon>Albidovulum</taxon>
    </lineage>
</organism>
<dbReference type="PANTHER" id="PTHR48100">
    <property type="entry name" value="BROAD-SPECIFICITY PHOSPHATASE YOR283W-RELATED"/>
    <property type="match status" value="1"/>
</dbReference>
<dbReference type="PROSITE" id="PS00175">
    <property type="entry name" value="PG_MUTASE"/>
    <property type="match status" value="1"/>
</dbReference>
<evidence type="ECO:0000256" key="2">
    <source>
        <dbReference type="ARBA" id="ARBA00023235"/>
    </source>
</evidence>
<evidence type="ECO:0000313" key="5">
    <source>
        <dbReference type="Proteomes" id="UP000238338"/>
    </source>
</evidence>
<dbReference type="SMART" id="SM00855">
    <property type="entry name" value="PGAM"/>
    <property type="match status" value="1"/>
</dbReference>
<dbReference type="SUPFAM" id="SSF53254">
    <property type="entry name" value="Phosphoglycerate mutase-like"/>
    <property type="match status" value="1"/>
</dbReference>
<sequence>MPHTLFLLRHGETEWNREGKIQGSLDSPLTELGRLQATRQAGILARDLPRPDALGYYCSPLPRARETARIALGGVAPVVDPRLRELDCGAWEGLTPAERAGRDPDLVATCATDWDLYMNAPGGEGLTRLESRLRDFLSDIPGPAVIVAHKVVLTVIRGLLTNLPRPDWHRISAPQGAVIRVADGREETLS</sequence>
<dbReference type="GO" id="GO:0016791">
    <property type="term" value="F:phosphatase activity"/>
    <property type="evidence" value="ECO:0007669"/>
    <property type="project" value="TreeGrafter"/>
</dbReference>
<dbReference type="Pfam" id="PF00300">
    <property type="entry name" value="His_Phos_1"/>
    <property type="match status" value="1"/>
</dbReference>
<keyword evidence="2" id="KW-0413">Isomerase</keyword>
<proteinExistence type="predicted"/>
<comment type="caution">
    <text evidence="4">The sequence shown here is derived from an EMBL/GenBank/DDBJ whole genome shotgun (WGS) entry which is preliminary data.</text>
</comment>
<keyword evidence="1" id="KW-0324">Glycolysis</keyword>
<keyword evidence="5" id="KW-1185">Reference proteome</keyword>
<name>A0A2S8S5J2_9RHOB</name>
<dbReference type="EMBL" id="PVEP01000006">
    <property type="protein sequence ID" value="PQV56079.1"/>
    <property type="molecule type" value="Genomic_DNA"/>
</dbReference>
<dbReference type="CDD" id="cd07067">
    <property type="entry name" value="HP_PGM_like"/>
    <property type="match status" value="1"/>
</dbReference>
<dbReference type="Proteomes" id="UP000238338">
    <property type="component" value="Unassembled WGS sequence"/>
</dbReference>
<dbReference type="Gene3D" id="3.40.50.1240">
    <property type="entry name" value="Phosphoglycerate mutase-like"/>
    <property type="match status" value="1"/>
</dbReference>
<dbReference type="PANTHER" id="PTHR48100:SF1">
    <property type="entry name" value="HISTIDINE PHOSPHATASE FAMILY PROTEIN-RELATED"/>
    <property type="match status" value="1"/>
</dbReference>
<reference evidence="4 5" key="1">
    <citation type="submission" date="2018-02" db="EMBL/GenBank/DDBJ databases">
        <title>Genomic Encyclopedia of Archaeal and Bacterial Type Strains, Phase II (KMG-II): from individual species to whole genera.</title>
        <authorList>
            <person name="Goeker M."/>
        </authorList>
    </citation>
    <scope>NUCLEOTIDE SEQUENCE [LARGE SCALE GENOMIC DNA]</scope>
    <source>
        <strain evidence="4 5">DSM 18921</strain>
    </source>
</reference>
<evidence type="ECO:0000313" key="4">
    <source>
        <dbReference type="EMBL" id="PQV56079.1"/>
    </source>
</evidence>
<gene>
    <name evidence="4" type="ORF">LX70_02964</name>
</gene>
<feature type="binding site" evidence="3">
    <location>
        <begin position="9"/>
        <end position="16"/>
    </location>
    <ligand>
        <name>substrate</name>
    </ligand>
</feature>
<accession>A0A2S8S5J2</accession>
<dbReference type="GO" id="GO:0005737">
    <property type="term" value="C:cytoplasm"/>
    <property type="evidence" value="ECO:0007669"/>
    <property type="project" value="TreeGrafter"/>
</dbReference>
<dbReference type="InterPro" id="IPR029033">
    <property type="entry name" value="His_PPase_superfam"/>
</dbReference>
<dbReference type="PIRSF" id="PIRSF000709">
    <property type="entry name" value="6PFK_2-Ptase"/>
    <property type="match status" value="1"/>
</dbReference>
<dbReference type="AlphaFoldDB" id="A0A2S8S5J2"/>